<dbReference type="AlphaFoldDB" id="A0A3A9Z4L2"/>
<proteinExistence type="predicted"/>
<comment type="caution">
    <text evidence="1">The sequence shown here is derived from an EMBL/GenBank/DDBJ whole genome shotgun (WGS) entry which is preliminary data.</text>
</comment>
<gene>
    <name evidence="1" type="ORF">D7223_20200</name>
</gene>
<organism evidence="1 2">
    <name type="scientific">Micromonospora endolithica</name>
    <dbReference type="NCBI Taxonomy" id="230091"/>
    <lineage>
        <taxon>Bacteria</taxon>
        <taxon>Bacillati</taxon>
        <taxon>Actinomycetota</taxon>
        <taxon>Actinomycetes</taxon>
        <taxon>Micromonosporales</taxon>
        <taxon>Micromonosporaceae</taxon>
        <taxon>Micromonospora</taxon>
    </lineage>
</organism>
<dbReference type="EMBL" id="RBAK01000008">
    <property type="protein sequence ID" value="RKN43391.1"/>
    <property type="molecule type" value="Genomic_DNA"/>
</dbReference>
<evidence type="ECO:0000313" key="2">
    <source>
        <dbReference type="Proteomes" id="UP000281726"/>
    </source>
</evidence>
<evidence type="ECO:0000313" key="1">
    <source>
        <dbReference type="EMBL" id="RKN43391.1"/>
    </source>
</evidence>
<sequence length="145" mass="16673">MASRHWDLGVEGNLVWRYFPEGRETIARLVADSFEYGTDDDLPPQVLDQFEYYTHVVGPLVYDHLGSRPLDPDLLRRFCAFCRELLAHADAHPGPVAWEIEYHLQMYALYDLDAPKVTEALRAADPELVRIIDQRWPGMAAESTE</sequence>
<protein>
    <submittedName>
        <fullName evidence="1">Uncharacterized protein</fullName>
    </submittedName>
</protein>
<dbReference type="Proteomes" id="UP000281726">
    <property type="component" value="Unassembled WGS sequence"/>
</dbReference>
<dbReference type="OrthoDB" id="3379156at2"/>
<dbReference type="RefSeq" id="WP_120729985.1">
    <property type="nucleotide sequence ID" value="NZ_RBAK01000008.1"/>
</dbReference>
<name>A0A3A9Z4L2_9ACTN</name>
<accession>A0A3A9Z4L2</accession>
<reference evidence="1 2" key="1">
    <citation type="journal article" date="2004" name="Syst. Appl. Microbiol.">
        <title>Cryptoendolithic actinomycetes from antarctic sandstone rock samples: Micromonospora endolithica sp. nov. and two isolates related to Micromonospora coerulea Jensen 1932.</title>
        <authorList>
            <person name="Hirsch P."/>
            <person name="Mevs U."/>
            <person name="Kroppenstedt R.M."/>
            <person name="Schumann P."/>
            <person name="Stackebrandt E."/>
        </authorList>
    </citation>
    <scope>NUCLEOTIDE SEQUENCE [LARGE SCALE GENOMIC DNA]</scope>
    <source>
        <strain evidence="1 2">JCM 12677</strain>
    </source>
</reference>
<keyword evidence="2" id="KW-1185">Reference proteome</keyword>